<sequence>MIIDFIQSLNKKHIITIIISKMLGYNFVTCNCTNTNIVLYRFKFLRYLFDSILRNTKLICKTRGMLVVCLLKPTNITYIYIEQKSSVCYTVYKNVLFDNNQHEAKIMLVRDLTTFHGTLIPPCKGILKKNIRLAYQKYLWNSLKFFRNSSSKRCLVGIIAVLQIISNTLK</sequence>
<accession>A0A6G0T5L2</accession>
<dbReference type="EMBL" id="VYZN01000054">
    <property type="protein sequence ID" value="KAE9526477.1"/>
    <property type="molecule type" value="Genomic_DNA"/>
</dbReference>
<dbReference type="AlphaFoldDB" id="A0A6G0T5L2"/>
<protein>
    <submittedName>
        <fullName evidence="1">Uncharacterized protein</fullName>
    </submittedName>
</protein>
<comment type="caution">
    <text evidence="1">The sequence shown here is derived from an EMBL/GenBank/DDBJ whole genome shotgun (WGS) entry which is preliminary data.</text>
</comment>
<evidence type="ECO:0000313" key="2">
    <source>
        <dbReference type="Proteomes" id="UP000475862"/>
    </source>
</evidence>
<name>A0A6G0T5L2_APHGL</name>
<gene>
    <name evidence="1" type="ORF">AGLY_013125</name>
</gene>
<keyword evidence="2" id="KW-1185">Reference proteome</keyword>
<reference evidence="1 2" key="1">
    <citation type="submission" date="2019-08" db="EMBL/GenBank/DDBJ databases">
        <title>The genome of the soybean aphid Biotype 1, its phylome, world population structure and adaptation to the North American continent.</title>
        <authorList>
            <person name="Giordano R."/>
            <person name="Donthu R.K."/>
            <person name="Hernandez A.G."/>
            <person name="Wright C.L."/>
            <person name="Zimin A.V."/>
        </authorList>
    </citation>
    <scope>NUCLEOTIDE SEQUENCE [LARGE SCALE GENOMIC DNA]</scope>
    <source>
        <tissue evidence="1">Whole aphids</tissue>
    </source>
</reference>
<organism evidence="1 2">
    <name type="scientific">Aphis glycines</name>
    <name type="common">Soybean aphid</name>
    <dbReference type="NCBI Taxonomy" id="307491"/>
    <lineage>
        <taxon>Eukaryota</taxon>
        <taxon>Metazoa</taxon>
        <taxon>Ecdysozoa</taxon>
        <taxon>Arthropoda</taxon>
        <taxon>Hexapoda</taxon>
        <taxon>Insecta</taxon>
        <taxon>Pterygota</taxon>
        <taxon>Neoptera</taxon>
        <taxon>Paraneoptera</taxon>
        <taxon>Hemiptera</taxon>
        <taxon>Sternorrhyncha</taxon>
        <taxon>Aphidomorpha</taxon>
        <taxon>Aphidoidea</taxon>
        <taxon>Aphididae</taxon>
        <taxon>Aphidini</taxon>
        <taxon>Aphis</taxon>
        <taxon>Aphis</taxon>
    </lineage>
</organism>
<proteinExistence type="predicted"/>
<dbReference type="Proteomes" id="UP000475862">
    <property type="component" value="Unassembled WGS sequence"/>
</dbReference>
<evidence type="ECO:0000313" key="1">
    <source>
        <dbReference type="EMBL" id="KAE9526477.1"/>
    </source>
</evidence>